<evidence type="ECO:0000256" key="8">
    <source>
        <dbReference type="SAM" id="MobiDB-lite"/>
    </source>
</evidence>
<keyword evidence="3" id="KW-1003">Cell membrane</keyword>
<evidence type="ECO:0000256" key="5">
    <source>
        <dbReference type="ARBA" id="ARBA00022989"/>
    </source>
</evidence>
<keyword evidence="11" id="KW-1185">Reference proteome</keyword>
<dbReference type="STRING" id="94624.Bpet2947"/>
<protein>
    <submittedName>
        <fullName evidence="10">OmpA-family protein</fullName>
    </submittedName>
</protein>
<dbReference type="Pfam" id="PF00691">
    <property type="entry name" value="OmpA"/>
    <property type="match status" value="1"/>
</dbReference>
<organism evidence="10 11">
    <name type="scientific">Bordetella petrii (strain ATCC BAA-461 / DSM 12804 / CCUG 43448 / CIP 107267 / Se-1111R)</name>
    <dbReference type="NCBI Taxonomy" id="340100"/>
    <lineage>
        <taxon>Bacteria</taxon>
        <taxon>Pseudomonadati</taxon>
        <taxon>Pseudomonadota</taxon>
        <taxon>Betaproteobacteria</taxon>
        <taxon>Burkholderiales</taxon>
        <taxon>Alcaligenaceae</taxon>
        <taxon>Bordetella</taxon>
    </lineage>
</organism>
<evidence type="ECO:0000256" key="7">
    <source>
        <dbReference type="PROSITE-ProRule" id="PRU00473"/>
    </source>
</evidence>
<dbReference type="Pfam" id="PF13677">
    <property type="entry name" value="MotB_plug"/>
    <property type="match status" value="1"/>
</dbReference>
<evidence type="ECO:0000256" key="3">
    <source>
        <dbReference type="ARBA" id="ARBA00022475"/>
    </source>
</evidence>
<comment type="subcellular location">
    <subcellularLocation>
        <location evidence="1">Cell membrane</location>
        <topology evidence="1">Single-pass membrane protein</topology>
    </subcellularLocation>
</comment>
<gene>
    <name evidence="10" type="ordered locus">Bpet2947</name>
</gene>
<dbReference type="InterPro" id="IPR025713">
    <property type="entry name" value="MotB-like_N_dom"/>
</dbReference>
<accession>A9ISD8</accession>
<dbReference type="SUPFAM" id="SSF103088">
    <property type="entry name" value="OmpA-like"/>
    <property type="match status" value="1"/>
</dbReference>
<feature type="compositionally biased region" description="Low complexity" evidence="8">
    <location>
        <begin position="143"/>
        <end position="152"/>
    </location>
</feature>
<dbReference type="Gene3D" id="3.30.1330.60">
    <property type="entry name" value="OmpA-like domain"/>
    <property type="match status" value="1"/>
</dbReference>
<evidence type="ECO:0000256" key="4">
    <source>
        <dbReference type="ARBA" id="ARBA00022692"/>
    </source>
</evidence>
<feature type="domain" description="OmpA-like" evidence="9">
    <location>
        <begin position="204"/>
        <end position="325"/>
    </location>
</feature>
<comment type="similarity">
    <text evidence="2">Belongs to the MotB family.</text>
</comment>
<keyword evidence="5" id="KW-1133">Transmembrane helix</keyword>
<dbReference type="PANTHER" id="PTHR30329:SF20">
    <property type="entry name" value="EXPORTED PROTEIN"/>
    <property type="match status" value="1"/>
</dbReference>
<evidence type="ECO:0000313" key="10">
    <source>
        <dbReference type="EMBL" id="CAP43289.1"/>
    </source>
</evidence>
<dbReference type="AlphaFoldDB" id="A9ISD8"/>
<dbReference type="Proteomes" id="UP000001225">
    <property type="component" value="Chromosome"/>
</dbReference>
<evidence type="ECO:0000256" key="1">
    <source>
        <dbReference type="ARBA" id="ARBA00004162"/>
    </source>
</evidence>
<dbReference type="eggNOG" id="COG1360">
    <property type="taxonomic scope" value="Bacteria"/>
</dbReference>
<dbReference type="PROSITE" id="PS51123">
    <property type="entry name" value="OMPA_2"/>
    <property type="match status" value="1"/>
</dbReference>
<dbReference type="InterPro" id="IPR036737">
    <property type="entry name" value="OmpA-like_sf"/>
</dbReference>
<name>A9ISD8_BORPD</name>
<evidence type="ECO:0000256" key="2">
    <source>
        <dbReference type="ARBA" id="ARBA00008914"/>
    </source>
</evidence>
<dbReference type="PANTHER" id="PTHR30329">
    <property type="entry name" value="STATOR ELEMENT OF FLAGELLAR MOTOR COMPLEX"/>
    <property type="match status" value="1"/>
</dbReference>
<reference evidence="10 11" key="1">
    <citation type="journal article" date="2008" name="BMC Genomics">
        <title>The missing link: Bordetella petrii is endowed with both the metabolic versatility of environmental bacteria and virulence traits of pathogenic Bordetellae.</title>
        <authorList>
            <person name="Gross R."/>
            <person name="Guzman C.A."/>
            <person name="Sebaihia M."/>
            <person name="Martins Dos Santos V.A."/>
            <person name="Pieper D.H."/>
            <person name="Koebnik R."/>
            <person name="Lechner M."/>
            <person name="Bartels D."/>
            <person name="Buhrmester J."/>
            <person name="Choudhuri J.V."/>
            <person name="Ebensen T."/>
            <person name="Gaigalat L."/>
            <person name="Herrmann S."/>
            <person name="Khachane A.N."/>
            <person name="Larisch C."/>
            <person name="Link S."/>
            <person name="Linke B."/>
            <person name="Meyer F."/>
            <person name="Mormann S."/>
            <person name="Nakunst D."/>
            <person name="Rueckert C."/>
            <person name="Schneiker-Bekel S."/>
            <person name="Schulze K."/>
            <person name="Vorhoelter F.J."/>
            <person name="Yevsa T."/>
            <person name="Engle J.T."/>
            <person name="Goldman W.E."/>
            <person name="Puehler A."/>
            <person name="Goebel U.B."/>
            <person name="Goesmann A."/>
            <person name="Bloecker H."/>
            <person name="Kaiser O."/>
            <person name="Martinez-Arias R."/>
        </authorList>
    </citation>
    <scope>NUCLEOTIDE SEQUENCE [LARGE SCALE GENOMIC DNA]</scope>
    <source>
        <strain evidence="11">ATCC BAA-461 / DSM 12804 / CCUG 43448 / CIP 107267 / Se-1111R</strain>
    </source>
</reference>
<evidence type="ECO:0000256" key="6">
    <source>
        <dbReference type="ARBA" id="ARBA00023136"/>
    </source>
</evidence>
<keyword evidence="4" id="KW-0812">Transmembrane</keyword>
<dbReference type="InterPro" id="IPR050330">
    <property type="entry name" value="Bact_OuterMem_StrucFunc"/>
</dbReference>
<keyword evidence="6 7" id="KW-0472">Membrane</keyword>
<dbReference type="KEGG" id="bpt:Bpet2947"/>
<feature type="region of interest" description="Disordered" evidence="8">
    <location>
        <begin position="143"/>
        <end position="191"/>
    </location>
</feature>
<evidence type="ECO:0000313" key="11">
    <source>
        <dbReference type="Proteomes" id="UP000001225"/>
    </source>
</evidence>
<dbReference type="GO" id="GO:0005886">
    <property type="term" value="C:plasma membrane"/>
    <property type="evidence" value="ECO:0007669"/>
    <property type="project" value="UniProtKB-SubCell"/>
</dbReference>
<dbReference type="CDD" id="cd07185">
    <property type="entry name" value="OmpA_C-like"/>
    <property type="match status" value="1"/>
</dbReference>
<evidence type="ECO:0000259" key="9">
    <source>
        <dbReference type="PROSITE" id="PS51123"/>
    </source>
</evidence>
<dbReference type="InterPro" id="IPR006665">
    <property type="entry name" value="OmpA-like"/>
</dbReference>
<proteinExistence type="inferred from homology"/>
<sequence length="334" mass="34982">MSLADRIDALRKQHAQRRPGPRAALPARPALHAGGRFARWHVEPTVEPESESWLLTYLDLITLLLAMLVVLLGVSHLPRASQAADLPVELVGSIARAGAAPAGQAPAHALLAALLPMPELPEQAELPGLAAALPVPATALAPAGDSPAAPAANLRQTSDDAAGGEPPSAPKIEPEPEPTQPEPPSIAELGLDDLGDGVDVIVNEKSISFRISNELLFPSGQAVLSPAGLGLISRMAKVINRSQGYPVSVEGHSDPVPIQTRQFPSNWELSAGRATSVLRELVRDGVDPGRLRAVGYADTHPIASNDTPQGRAANRRVELIMEITPGRLAPEDGA</sequence>
<dbReference type="EMBL" id="AM902716">
    <property type="protein sequence ID" value="CAP43289.1"/>
    <property type="molecule type" value="Genomic_DNA"/>
</dbReference>